<feature type="compositionally biased region" description="Polar residues" evidence="5">
    <location>
        <begin position="269"/>
        <end position="284"/>
    </location>
</feature>
<evidence type="ECO:0000313" key="7">
    <source>
        <dbReference type="EMBL" id="KAI1614098.1"/>
    </source>
</evidence>
<dbReference type="InterPro" id="IPR037321">
    <property type="entry name" value="KIN17-like"/>
</dbReference>
<evidence type="ECO:0000256" key="3">
    <source>
        <dbReference type="ARBA" id="ARBA00022771"/>
    </source>
</evidence>
<protein>
    <submittedName>
        <fullName evidence="7">Domain of Kin17 curved DNA-binding protein-domain-containing protein</fullName>
    </submittedName>
</protein>
<dbReference type="SUPFAM" id="SSF57667">
    <property type="entry name" value="beta-beta-alpha zinc fingers"/>
    <property type="match status" value="1"/>
</dbReference>
<feature type="domain" description="C2H2-type" evidence="6">
    <location>
        <begin position="28"/>
        <end position="50"/>
    </location>
</feature>
<dbReference type="GO" id="GO:0003690">
    <property type="term" value="F:double-stranded DNA binding"/>
    <property type="evidence" value="ECO:0007669"/>
    <property type="project" value="TreeGrafter"/>
</dbReference>
<dbReference type="Gene3D" id="1.10.10.2030">
    <property type="entry name" value="DNA/RNA-binding protein Kin17, conserved domain"/>
    <property type="match status" value="1"/>
</dbReference>
<dbReference type="Pfam" id="PF25095">
    <property type="entry name" value="C2H2-zf_KIN17"/>
    <property type="match status" value="1"/>
</dbReference>
<dbReference type="GO" id="GO:0006974">
    <property type="term" value="P:DNA damage response"/>
    <property type="evidence" value="ECO:0007669"/>
    <property type="project" value="TreeGrafter"/>
</dbReference>
<accession>A0AAN6DXZ0</accession>
<organism evidence="7 8">
    <name type="scientific">Exophiala viscosa</name>
    <dbReference type="NCBI Taxonomy" id="2486360"/>
    <lineage>
        <taxon>Eukaryota</taxon>
        <taxon>Fungi</taxon>
        <taxon>Dikarya</taxon>
        <taxon>Ascomycota</taxon>
        <taxon>Pezizomycotina</taxon>
        <taxon>Eurotiomycetes</taxon>
        <taxon>Chaetothyriomycetidae</taxon>
        <taxon>Chaetothyriales</taxon>
        <taxon>Herpotrichiellaceae</taxon>
        <taxon>Exophiala</taxon>
    </lineage>
</organism>
<dbReference type="InterPro" id="IPR019447">
    <property type="entry name" value="DNA/RNA-bd_Kin17_WH-like_dom"/>
</dbReference>
<keyword evidence="7" id="KW-0238">DNA-binding</keyword>
<evidence type="ECO:0000256" key="5">
    <source>
        <dbReference type="SAM" id="MobiDB-lite"/>
    </source>
</evidence>
<feature type="region of interest" description="Disordered" evidence="5">
    <location>
        <begin position="159"/>
        <end position="363"/>
    </location>
</feature>
<dbReference type="PANTHER" id="PTHR12805">
    <property type="entry name" value="KIN17 KIN, ANTIGENIC DETERMINANT OF RECA PROTEIN HOMOLOG"/>
    <property type="match status" value="1"/>
</dbReference>
<feature type="compositionally biased region" description="Acidic residues" evidence="5">
    <location>
        <begin position="194"/>
        <end position="204"/>
    </location>
</feature>
<evidence type="ECO:0000256" key="1">
    <source>
        <dbReference type="ARBA" id="ARBA00008517"/>
    </source>
</evidence>
<keyword evidence="2" id="KW-0479">Metal-binding</keyword>
<dbReference type="Proteomes" id="UP001203852">
    <property type="component" value="Unassembled WGS sequence"/>
</dbReference>
<keyword evidence="3" id="KW-0863">Zinc-finger</keyword>
<feature type="compositionally biased region" description="Basic and acidic residues" evidence="5">
    <location>
        <begin position="329"/>
        <end position="350"/>
    </location>
</feature>
<dbReference type="PROSITE" id="PS00028">
    <property type="entry name" value="ZINC_FINGER_C2H2_1"/>
    <property type="match status" value="1"/>
</dbReference>
<evidence type="ECO:0000256" key="2">
    <source>
        <dbReference type="ARBA" id="ARBA00022723"/>
    </source>
</evidence>
<keyword evidence="8" id="KW-1185">Reference proteome</keyword>
<dbReference type="Pfam" id="PF10357">
    <property type="entry name" value="WH_KIN17"/>
    <property type="match status" value="1"/>
</dbReference>
<dbReference type="PANTHER" id="PTHR12805:SF0">
    <property type="entry name" value="DNA_RNA-BINDING PROTEIN KIN17"/>
    <property type="match status" value="1"/>
</dbReference>
<dbReference type="FunFam" id="1.10.10.2030:FF:000001">
    <property type="entry name" value="DNA/RNA-binding protein KIN17, putative"/>
    <property type="match status" value="1"/>
</dbReference>
<dbReference type="GO" id="GO:0005634">
    <property type="term" value="C:nucleus"/>
    <property type="evidence" value="ECO:0007669"/>
    <property type="project" value="TreeGrafter"/>
</dbReference>
<evidence type="ECO:0000313" key="8">
    <source>
        <dbReference type="Proteomes" id="UP001203852"/>
    </source>
</evidence>
<evidence type="ECO:0000256" key="4">
    <source>
        <dbReference type="ARBA" id="ARBA00022833"/>
    </source>
</evidence>
<dbReference type="InterPro" id="IPR056767">
    <property type="entry name" value="C2H2-Znf_KIN17"/>
</dbReference>
<name>A0AAN6DXZ0_9EURO</name>
<dbReference type="InterPro" id="IPR038254">
    <property type="entry name" value="KIN17_WH-like_sf"/>
</dbReference>
<dbReference type="InterPro" id="IPR013087">
    <property type="entry name" value="Znf_C2H2_type"/>
</dbReference>
<keyword evidence="4" id="KW-0862">Zinc</keyword>
<comment type="caution">
    <text evidence="7">The sequence shown here is derived from an EMBL/GenBank/DDBJ whole genome shotgun (WGS) entry which is preliminary data.</text>
</comment>
<feature type="compositionally biased region" description="Basic and acidic residues" evidence="5">
    <location>
        <begin position="159"/>
        <end position="193"/>
    </location>
</feature>
<dbReference type="AlphaFoldDB" id="A0AAN6DXZ0"/>
<comment type="similarity">
    <text evidence="1">Belongs to the KIN17 family.</text>
</comment>
<dbReference type="SMART" id="SM01253">
    <property type="entry name" value="Kin17_mid"/>
    <property type="match status" value="1"/>
</dbReference>
<proteinExistence type="inferred from homology"/>
<reference evidence="7" key="1">
    <citation type="journal article" date="2022" name="bioRxiv">
        <title>Deciphering the potential niche of two novel black yeast fungi from a biological soil crust based on their genomes, phenotypes, and melanin regulation.</title>
        <authorList>
            <consortium name="DOE Joint Genome Institute"/>
            <person name="Carr E.C."/>
            <person name="Barton Q."/>
            <person name="Grambo S."/>
            <person name="Sullivan M."/>
            <person name="Renfro C.M."/>
            <person name="Kuo A."/>
            <person name="Pangilinan J."/>
            <person name="Lipzen A."/>
            <person name="Keymanesh K."/>
            <person name="Savage E."/>
            <person name="Barry K."/>
            <person name="Grigoriev I.V."/>
            <person name="Riekhof W.R."/>
            <person name="Harris S.S."/>
        </authorList>
    </citation>
    <scope>NUCLEOTIDE SEQUENCE</scope>
    <source>
        <strain evidence="7">JF 03-4F</strain>
    </source>
</reference>
<dbReference type="EMBL" id="MU404353">
    <property type="protein sequence ID" value="KAI1614098.1"/>
    <property type="molecule type" value="Genomic_DNA"/>
</dbReference>
<evidence type="ECO:0000259" key="6">
    <source>
        <dbReference type="PROSITE" id="PS00028"/>
    </source>
</evidence>
<sequence>MPRAEVGSTKHIANQMKSKGLQRLRWYCQACQRQMRDENGFKCHVAAESHVRQMQIIGEDPRKAINDFSNQFQRDFLQLLRTGHGEKKVNVNHFYQEYIHNKEHIHMNATKWPSLTEFAKHLGRQGLCRVDEDDKNDGKTGASGLTISWIDNSPDALRRQEALRKRETQDRGDEEREQRMIQEQIRRARRETVDETLGDEEEPDVGVHAEGGGIKRKDGEKIVLSFGAKKSTTETTQPPTPPLSDEEESISEQEKIQAGSAAATPRPNAANSPDPSEANIQSAQPKAPISMSFGAASAKPKNVFAAASKRNPLAGSKKPLTTSTSRPMSEAERIMKEEIERKRQRDEKGFKPSANVFKKQRVS</sequence>
<dbReference type="InterPro" id="IPR036236">
    <property type="entry name" value="Znf_C2H2_sf"/>
</dbReference>
<dbReference type="GO" id="GO:0008270">
    <property type="term" value="F:zinc ion binding"/>
    <property type="evidence" value="ECO:0007669"/>
    <property type="project" value="UniProtKB-KW"/>
</dbReference>
<gene>
    <name evidence="7" type="ORF">EDD36DRAFT_216340</name>
</gene>
<dbReference type="GO" id="GO:0006260">
    <property type="term" value="P:DNA replication"/>
    <property type="evidence" value="ECO:0007669"/>
    <property type="project" value="TreeGrafter"/>
</dbReference>